<accession>S9RF42</accession>
<dbReference type="EMBL" id="KE503207">
    <property type="protein sequence ID" value="EPX72694.1"/>
    <property type="molecule type" value="Genomic_DNA"/>
</dbReference>
<keyword evidence="2" id="KW-1185">Reference proteome</keyword>
<dbReference type="AlphaFoldDB" id="S9RF42"/>
<organism evidence="1 2">
    <name type="scientific">Schizosaccharomyces octosporus (strain yFS286)</name>
    <name type="common">Fission yeast</name>
    <name type="synonym">Octosporomyces octosporus</name>
    <dbReference type="NCBI Taxonomy" id="483514"/>
    <lineage>
        <taxon>Eukaryota</taxon>
        <taxon>Fungi</taxon>
        <taxon>Dikarya</taxon>
        <taxon>Ascomycota</taxon>
        <taxon>Taphrinomycotina</taxon>
        <taxon>Schizosaccharomycetes</taxon>
        <taxon>Schizosaccharomycetales</taxon>
        <taxon>Schizosaccharomycetaceae</taxon>
        <taxon>Schizosaccharomyces</taxon>
    </lineage>
</organism>
<protein>
    <submittedName>
        <fullName evidence="1">Uncharacterized protein</fullName>
    </submittedName>
</protein>
<evidence type="ECO:0000313" key="1">
    <source>
        <dbReference type="EMBL" id="EPX72694.1"/>
    </source>
</evidence>
<evidence type="ECO:0000313" key="2">
    <source>
        <dbReference type="Proteomes" id="UP000016088"/>
    </source>
</evidence>
<proteinExistence type="predicted"/>
<gene>
    <name evidence="1" type="ORF">SOCG_05661</name>
</gene>
<reference evidence="1 2" key="1">
    <citation type="journal article" date="2011" name="Science">
        <title>Comparative functional genomics of the fission yeasts.</title>
        <authorList>
            <person name="Rhind N."/>
            <person name="Chen Z."/>
            <person name="Yassour M."/>
            <person name="Thompson D.A."/>
            <person name="Haas B.J."/>
            <person name="Habib N."/>
            <person name="Wapinski I."/>
            <person name="Roy S."/>
            <person name="Lin M.F."/>
            <person name="Heiman D.I."/>
            <person name="Young S.K."/>
            <person name="Furuya K."/>
            <person name="Guo Y."/>
            <person name="Pidoux A."/>
            <person name="Chen H.M."/>
            <person name="Robbertse B."/>
            <person name="Goldberg J.M."/>
            <person name="Aoki K."/>
            <person name="Bayne E.H."/>
            <person name="Berlin A.M."/>
            <person name="Desjardins C.A."/>
            <person name="Dobbs E."/>
            <person name="Dukaj L."/>
            <person name="Fan L."/>
            <person name="FitzGerald M.G."/>
            <person name="French C."/>
            <person name="Gujja S."/>
            <person name="Hansen K."/>
            <person name="Keifenheim D."/>
            <person name="Levin J.Z."/>
            <person name="Mosher R.A."/>
            <person name="Mueller C.A."/>
            <person name="Pfiffner J."/>
            <person name="Priest M."/>
            <person name="Russ C."/>
            <person name="Smialowska A."/>
            <person name="Swoboda P."/>
            <person name="Sykes S.M."/>
            <person name="Vaughn M."/>
            <person name="Vengrova S."/>
            <person name="Yoder R."/>
            <person name="Zeng Q."/>
            <person name="Allshire R."/>
            <person name="Baulcombe D."/>
            <person name="Birren B.W."/>
            <person name="Brown W."/>
            <person name="Ekwall K."/>
            <person name="Kellis M."/>
            <person name="Leatherwood J."/>
            <person name="Levin H."/>
            <person name="Margalit H."/>
            <person name="Martienssen R."/>
            <person name="Nieduszynski C.A."/>
            <person name="Spatafora J.W."/>
            <person name="Friedman N."/>
            <person name="Dalgaard J.Z."/>
            <person name="Baumann P."/>
            <person name="Niki H."/>
            <person name="Regev A."/>
            <person name="Nusbaum C."/>
        </authorList>
    </citation>
    <scope>NUCLEOTIDE SEQUENCE [LARGE SCALE GENOMIC DNA]</scope>
    <source>
        <strain evidence="2">yFS286</strain>
    </source>
</reference>
<dbReference type="VEuPathDB" id="FungiDB:SOCG_05661"/>
<dbReference type="RefSeq" id="XP_013019535.1">
    <property type="nucleotide sequence ID" value="XM_013164081.1"/>
</dbReference>
<sequence>MISNNQAFLVELLQRNAQTTKVTVSLEHFVHLFFLGSVMKEMGNILDQCGCNRLQRKVQKAFSILLDGMYS</sequence>
<name>S9RF42_SCHOY</name>
<dbReference type="Proteomes" id="UP000016088">
    <property type="component" value="Unassembled WGS sequence"/>
</dbReference>
<dbReference type="GeneID" id="25033919"/>
<dbReference type="HOGENOM" id="CLU_2741487_0_0_1"/>